<feature type="transmembrane region" description="Helical" evidence="10">
    <location>
        <begin position="149"/>
        <end position="171"/>
    </location>
</feature>
<evidence type="ECO:0000256" key="8">
    <source>
        <dbReference type="ARBA" id="ARBA00025100"/>
    </source>
</evidence>
<keyword evidence="12" id="KW-1185">Reference proteome</keyword>
<dbReference type="PANTHER" id="PTHR31651">
    <property type="match status" value="1"/>
</dbReference>
<accession>A0AAV5KZF6</accession>
<keyword evidence="4" id="KW-0256">Endoplasmic reticulum</keyword>
<evidence type="ECO:0000313" key="12">
    <source>
        <dbReference type="Proteomes" id="UP001054252"/>
    </source>
</evidence>
<evidence type="ECO:0000256" key="10">
    <source>
        <dbReference type="SAM" id="Phobius"/>
    </source>
</evidence>
<organism evidence="11 12">
    <name type="scientific">Rubroshorea leprosula</name>
    <dbReference type="NCBI Taxonomy" id="152421"/>
    <lineage>
        <taxon>Eukaryota</taxon>
        <taxon>Viridiplantae</taxon>
        <taxon>Streptophyta</taxon>
        <taxon>Embryophyta</taxon>
        <taxon>Tracheophyta</taxon>
        <taxon>Spermatophyta</taxon>
        <taxon>Magnoliopsida</taxon>
        <taxon>eudicotyledons</taxon>
        <taxon>Gunneridae</taxon>
        <taxon>Pentapetalae</taxon>
        <taxon>rosids</taxon>
        <taxon>malvids</taxon>
        <taxon>Malvales</taxon>
        <taxon>Dipterocarpaceae</taxon>
        <taxon>Rubroshorea</taxon>
    </lineage>
</organism>
<dbReference type="GO" id="GO:0009734">
    <property type="term" value="P:auxin-activated signaling pathway"/>
    <property type="evidence" value="ECO:0007669"/>
    <property type="project" value="UniProtKB-KW"/>
</dbReference>
<evidence type="ECO:0000256" key="3">
    <source>
        <dbReference type="ARBA" id="ARBA00022692"/>
    </source>
</evidence>
<comment type="caution">
    <text evidence="11">The sequence shown here is derived from an EMBL/GenBank/DDBJ whole genome shotgun (WGS) entry which is preliminary data.</text>
</comment>
<evidence type="ECO:0000256" key="7">
    <source>
        <dbReference type="ARBA" id="ARBA00023294"/>
    </source>
</evidence>
<keyword evidence="2" id="KW-0813">Transport</keyword>
<dbReference type="Pfam" id="PF03547">
    <property type="entry name" value="Mem_trans"/>
    <property type="match status" value="1"/>
</dbReference>
<feature type="transmembrane region" description="Helical" evidence="10">
    <location>
        <begin position="124"/>
        <end position="142"/>
    </location>
</feature>
<evidence type="ECO:0000256" key="6">
    <source>
        <dbReference type="ARBA" id="ARBA00023136"/>
    </source>
</evidence>
<keyword evidence="7" id="KW-0927">Auxin signaling pathway</keyword>
<evidence type="ECO:0000256" key="9">
    <source>
        <dbReference type="ARBA" id="ARBA00025752"/>
    </source>
</evidence>
<feature type="transmembrane region" description="Helical" evidence="10">
    <location>
        <begin position="224"/>
        <end position="244"/>
    </location>
</feature>
<evidence type="ECO:0008006" key="13">
    <source>
        <dbReference type="Google" id="ProtNLM"/>
    </source>
</evidence>
<comment type="function">
    <text evidence="8">Involved in cellular auxin homeostasis by regulating auxin metabolism. Regulates intracellular auxin accumulation at the endoplasmic reticulum and thus auxin availability for nuclear auxin signaling.</text>
</comment>
<dbReference type="Proteomes" id="UP001054252">
    <property type="component" value="Unassembled WGS sequence"/>
</dbReference>
<sequence length="246" mass="26563">MRVFAVKITDKHVDDSTVSINISVEDTETSSKSCKEPLLPSGDNCHPDHFEKPGTSSGVKTKKIPIWTIQRIKKIATDLNLKMIFAPATIASIVGFVIGTVSPIRKLMIGDGAPLRCLGSSVSLLGEALIPCMTLIVGANLLQGLKRSGVGFVLIIGIIVVRYILLPLLGIGVVKAASHFGLIGSDSLYKFVLMLQYALPPAMAVGTISQLFNAGQSECSVLMLWTYAVASFFLTFWSTIYMWLLT</sequence>
<dbReference type="GO" id="GO:0005789">
    <property type="term" value="C:endoplasmic reticulum membrane"/>
    <property type="evidence" value="ECO:0007669"/>
    <property type="project" value="UniProtKB-SubCell"/>
</dbReference>
<dbReference type="InterPro" id="IPR004776">
    <property type="entry name" value="Mem_transp_PIN-like"/>
</dbReference>
<keyword evidence="5 10" id="KW-1133">Transmembrane helix</keyword>
<dbReference type="PANTHER" id="PTHR31651:SF6">
    <property type="entry name" value="PROTEIN PIN-LIKES 1-LIKE"/>
    <property type="match status" value="1"/>
</dbReference>
<evidence type="ECO:0000256" key="5">
    <source>
        <dbReference type="ARBA" id="ARBA00022989"/>
    </source>
</evidence>
<comment type="subcellular location">
    <subcellularLocation>
        <location evidence="1">Endoplasmic reticulum membrane</location>
        <topology evidence="1">Multi-pass membrane protein</topology>
    </subcellularLocation>
</comment>
<comment type="similarity">
    <text evidence="9">Belongs to the auxin efflux carrier (TC 2.A.69.2) family.</text>
</comment>
<protein>
    <recommendedName>
        <fullName evidence="13">PIN-like protein</fullName>
    </recommendedName>
</protein>
<dbReference type="EMBL" id="BPVZ01000086">
    <property type="protein sequence ID" value="GKV30243.1"/>
    <property type="molecule type" value="Genomic_DNA"/>
</dbReference>
<dbReference type="GO" id="GO:0080162">
    <property type="term" value="P:endoplasmic reticulum to cytosol auxin transport"/>
    <property type="evidence" value="ECO:0007669"/>
    <property type="project" value="InterPro"/>
</dbReference>
<feature type="transmembrane region" description="Helical" evidence="10">
    <location>
        <begin position="83"/>
        <end position="104"/>
    </location>
</feature>
<gene>
    <name evidence="11" type="ORF">SLEP1_g39076</name>
</gene>
<feature type="transmembrane region" description="Helical" evidence="10">
    <location>
        <begin position="191"/>
        <end position="212"/>
    </location>
</feature>
<dbReference type="InterPro" id="IPR045033">
    <property type="entry name" value="PILS1/3/4/5/7"/>
</dbReference>
<keyword evidence="6 10" id="KW-0472">Membrane</keyword>
<keyword evidence="3 10" id="KW-0812">Transmembrane</keyword>
<evidence type="ECO:0000313" key="11">
    <source>
        <dbReference type="EMBL" id="GKV30243.1"/>
    </source>
</evidence>
<reference evidence="11 12" key="1">
    <citation type="journal article" date="2021" name="Commun. Biol.">
        <title>The genome of Shorea leprosula (Dipterocarpaceae) highlights the ecological relevance of drought in aseasonal tropical rainforests.</title>
        <authorList>
            <person name="Ng K.K.S."/>
            <person name="Kobayashi M.J."/>
            <person name="Fawcett J.A."/>
            <person name="Hatakeyama M."/>
            <person name="Paape T."/>
            <person name="Ng C.H."/>
            <person name="Ang C.C."/>
            <person name="Tnah L.H."/>
            <person name="Lee C.T."/>
            <person name="Nishiyama T."/>
            <person name="Sese J."/>
            <person name="O'Brien M.J."/>
            <person name="Copetti D."/>
            <person name="Mohd Noor M.I."/>
            <person name="Ong R.C."/>
            <person name="Putra M."/>
            <person name="Sireger I.Z."/>
            <person name="Indrioko S."/>
            <person name="Kosugi Y."/>
            <person name="Izuno A."/>
            <person name="Isagi Y."/>
            <person name="Lee S.L."/>
            <person name="Shimizu K.K."/>
        </authorList>
    </citation>
    <scope>NUCLEOTIDE SEQUENCE [LARGE SCALE GENOMIC DNA]</scope>
    <source>
        <strain evidence="11">214</strain>
    </source>
</reference>
<proteinExistence type="inferred from homology"/>
<name>A0AAV5KZF6_9ROSI</name>
<evidence type="ECO:0000256" key="1">
    <source>
        <dbReference type="ARBA" id="ARBA00004477"/>
    </source>
</evidence>
<evidence type="ECO:0000256" key="4">
    <source>
        <dbReference type="ARBA" id="ARBA00022824"/>
    </source>
</evidence>
<evidence type="ECO:0000256" key="2">
    <source>
        <dbReference type="ARBA" id="ARBA00022448"/>
    </source>
</evidence>
<dbReference type="AlphaFoldDB" id="A0AAV5KZF6"/>